<evidence type="ECO:0000313" key="1">
    <source>
        <dbReference type="EMBL" id="SEH70864.1"/>
    </source>
</evidence>
<gene>
    <name evidence="1" type="ORF">SAMN05421793_1226</name>
</gene>
<reference evidence="2" key="1">
    <citation type="submission" date="2016-10" db="EMBL/GenBank/DDBJ databases">
        <authorList>
            <person name="Varghese N."/>
            <person name="Submissions S."/>
        </authorList>
    </citation>
    <scope>NUCLEOTIDE SEQUENCE [LARGE SCALE GENOMIC DNA]</scope>
    <source>
        <strain evidence="2">DSM 19326</strain>
    </source>
</reference>
<evidence type="ECO:0000313" key="2">
    <source>
        <dbReference type="Proteomes" id="UP000198555"/>
    </source>
</evidence>
<dbReference type="STRING" id="420404.SAMN05421793_1226"/>
<name>A0A1H6K654_9FLAO</name>
<sequence>MALHPFSRFGQLYPPSAPAFFFLQKKKSSAQVGLLQFAVPKKSLKYLAMIPLFLIACKKDPKIKETELDTLTAIKKPVDTLSPILKTEKESNQNIVTVDASKMPIRLKLEIKNQDEQLILRLENLNQPKIKAYLKTNQPMNLRFNQIRLPDNTFDGPFGQSIEYETRQKGEYWLILSKNNVASGEAPTGKFFIKIE</sequence>
<organism evidence="1 2">
    <name type="scientific">Epilithonimonas hominis</name>
    <dbReference type="NCBI Taxonomy" id="420404"/>
    <lineage>
        <taxon>Bacteria</taxon>
        <taxon>Pseudomonadati</taxon>
        <taxon>Bacteroidota</taxon>
        <taxon>Flavobacteriia</taxon>
        <taxon>Flavobacteriales</taxon>
        <taxon>Weeksellaceae</taxon>
        <taxon>Chryseobacterium group</taxon>
        <taxon>Epilithonimonas</taxon>
    </lineage>
</organism>
<accession>A0A1H6K654</accession>
<dbReference type="EMBL" id="FNWX01000022">
    <property type="protein sequence ID" value="SEH70864.1"/>
    <property type="molecule type" value="Genomic_DNA"/>
</dbReference>
<protein>
    <submittedName>
        <fullName evidence="1">Uncharacterized protein</fullName>
    </submittedName>
</protein>
<keyword evidence="2" id="KW-1185">Reference proteome</keyword>
<dbReference type="Proteomes" id="UP000198555">
    <property type="component" value="Unassembled WGS sequence"/>
</dbReference>
<dbReference type="AlphaFoldDB" id="A0A1H6K654"/>
<proteinExistence type="predicted"/>